<keyword evidence="1" id="KW-0808">Transferase</keyword>
<sequence length="235" mass="25947">MPHHCQISLQSEQALLALQGPQAIAVLAQYDTRLTSMPYMSISQTVINDIQCTISRSGYTGEDGFEISVANNHALNLTQRLLSHDEVLPIGLGARDSLRLEAGLCLYGHELSSDITAVEANLSWLIAKRSNYLGAKRILYQFREGAERYRVGIATQGKNILREGSELFDLQGEKAGYISSGSFGASLQKPVAMGYVHADLIAPGISLVCKQRSKEFPVTVTKLPFLKHRYYRSKD</sequence>
<dbReference type="Gene3D" id="2.40.30.110">
    <property type="entry name" value="Aminomethyltransferase beta-barrel domains"/>
    <property type="match status" value="1"/>
</dbReference>
<dbReference type="AlphaFoldDB" id="A0A7Z0MPU0"/>
<evidence type="ECO:0000259" key="3">
    <source>
        <dbReference type="Pfam" id="PF08669"/>
    </source>
</evidence>
<dbReference type="InterPro" id="IPR028896">
    <property type="entry name" value="GcvT/YgfZ/DmdA"/>
</dbReference>
<dbReference type="PANTHER" id="PTHR43757:SF2">
    <property type="entry name" value="AMINOMETHYLTRANSFERASE, MITOCHONDRIAL"/>
    <property type="match status" value="1"/>
</dbReference>
<keyword evidence="1" id="KW-0032">Aminotransferase</keyword>
<dbReference type="Proteomes" id="UP000537890">
    <property type="component" value="Unassembled WGS sequence"/>
</dbReference>
<proteinExistence type="predicted"/>
<evidence type="ECO:0000313" key="5">
    <source>
        <dbReference type="Proteomes" id="UP000537890"/>
    </source>
</evidence>
<evidence type="ECO:0000313" key="4">
    <source>
        <dbReference type="EMBL" id="NYT47518.1"/>
    </source>
</evidence>
<evidence type="ECO:0008006" key="6">
    <source>
        <dbReference type="Google" id="ProtNLM"/>
    </source>
</evidence>
<dbReference type="Pfam" id="PF01571">
    <property type="entry name" value="GCV_T"/>
    <property type="match status" value="1"/>
</dbReference>
<reference evidence="4 5" key="1">
    <citation type="submission" date="2020-05" db="EMBL/GenBank/DDBJ databases">
        <title>Horizontal transmission and recombination maintain forever young bacterial symbiont genomes.</title>
        <authorList>
            <person name="Russell S.L."/>
            <person name="Pepper-Tunick E."/>
            <person name="Svedberg J."/>
            <person name="Byrne A."/>
            <person name="Ruelas Castillo J."/>
            <person name="Vollmers C."/>
            <person name="Beinart R.A."/>
            <person name="Corbett-Detig R."/>
        </authorList>
    </citation>
    <scope>NUCLEOTIDE SEQUENCE [LARGE SCALE GENOMIC DNA]</scope>
    <source>
        <strain evidence="4">4727-3</strain>
    </source>
</reference>
<evidence type="ECO:0000256" key="1">
    <source>
        <dbReference type="ARBA" id="ARBA00022576"/>
    </source>
</evidence>
<evidence type="ECO:0000259" key="2">
    <source>
        <dbReference type="Pfam" id="PF01571"/>
    </source>
</evidence>
<accession>A0A7Z0MPU0</accession>
<dbReference type="InterPro" id="IPR006222">
    <property type="entry name" value="GCVT_N"/>
</dbReference>
<dbReference type="GO" id="GO:0008483">
    <property type="term" value="F:transaminase activity"/>
    <property type="evidence" value="ECO:0007669"/>
    <property type="project" value="UniProtKB-KW"/>
</dbReference>
<name>A0A7Z0MPU0_9GAMM</name>
<dbReference type="SUPFAM" id="SSF103025">
    <property type="entry name" value="Folate-binding domain"/>
    <property type="match status" value="1"/>
</dbReference>
<comment type="caution">
    <text evidence="4">The sequence shown here is derived from an EMBL/GenBank/DDBJ whole genome shotgun (WGS) entry which is preliminary data.</text>
</comment>
<dbReference type="PANTHER" id="PTHR43757">
    <property type="entry name" value="AMINOMETHYLTRANSFERASE"/>
    <property type="match status" value="1"/>
</dbReference>
<dbReference type="Pfam" id="PF08669">
    <property type="entry name" value="GCV_T_C"/>
    <property type="match status" value="1"/>
</dbReference>
<protein>
    <recommendedName>
        <fullName evidence="6">Aminomethyltransferase</fullName>
    </recommendedName>
</protein>
<dbReference type="Gene3D" id="4.10.1250.10">
    <property type="entry name" value="Aminomethyltransferase fragment"/>
    <property type="match status" value="1"/>
</dbReference>
<dbReference type="EMBL" id="JACCHS010000169">
    <property type="protein sequence ID" value="NYT47518.1"/>
    <property type="molecule type" value="Genomic_DNA"/>
</dbReference>
<feature type="domain" description="Aminomethyltransferase C-terminal" evidence="3">
    <location>
        <begin position="148"/>
        <end position="227"/>
    </location>
</feature>
<organism evidence="4 5">
    <name type="scientific">Candidatus Methanofishera endochildressiae</name>
    <dbReference type="NCBI Taxonomy" id="2738884"/>
    <lineage>
        <taxon>Bacteria</taxon>
        <taxon>Pseudomonadati</taxon>
        <taxon>Pseudomonadota</taxon>
        <taxon>Gammaproteobacteria</taxon>
        <taxon>Candidatus Methanofishera</taxon>
    </lineage>
</organism>
<gene>
    <name evidence="4" type="ORF">H0A75_08060</name>
</gene>
<feature type="domain" description="GCVT N-terminal" evidence="2">
    <location>
        <begin position="9"/>
        <end position="128"/>
    </location>
</feature>
<dbReference type="Gene3D" id="3.30.1360.120">
    <property type="entry name" value="Probable tRNA modification gtpase trme, domain 1"/>
    <property type="match status" value="1"/>
</dbReference>
<dbReference type="SUPFAM" id="SSF101790">
    <property type="entry name" value="Aminomethyltransferase beta-barrel domain"/>
    <property type="match status" value="1"/>
</dbReference>
<dbReference type="InterPro" id="IPR013977">
    <property type="entry name" value="GcvT_C"/>
</dbReference>
<dbReference type="InterPro" id="IPR027266">
    <property type="entry name" value="TrmE/GcvT-like"/>
</dbReference>
<dbReference type="InterPro" id="IPR029043">
    <property type="entry name" value="GcvT/YgfZ_C"/>
</dbReference>